<evidence type="ECO:0000256" key="2">
    <source>
        <dbReference type="ARBA" id="ARBA00022605"/>
    </source>
</evidence>
<feature type="domain" description="D-isomer specific 2-hydroxyacid dehydrogenase catalytic" evidence="6">
    <location>
        <begin position="4"/>
        <end position="317"/>
    </location>
</feature>
<keyword evidence="2" id="KW-0028">Amino-acid biosynthesis</keyword>
<dbReference type="GO" id="GO:0051287">
    <property type="term" value="F:NAD binding"/>
    <property type="evidence" value="ECO:0007669"/>
    <property type="project" value="InterPro"/>
</dbReference>
<dbReference type="PANTHER" id="PTHR42789:SF1">
    <property type="entry name" value="D-ISOMER SPECIFIC 2-HYDROXYACID DEHYDROGENASE FAMILY PROTEIN (AFU_ORTHOLOGUE AFUA_6G10090)"/>
    <property type="match status" value="1"/>
</dbReference>
<dbReference type="InterPro" id="IPR029752">
    <property type="entry name" value="D-isomer_DH_CS1"/>
</dbReference>
<dbReference type="EMBL" id="LRQE01000021">
    <property type="protein sequence ID" value="KXA30936.1"/>
    <property type="molecule type" value="Genomic_DNA"/>
</dbReference>
<reference evidence="8 9" key="1">
    <citation type="submission" date="2016-01" db="EMBL/GenBank/DDBJ databases">
        <authorList>
            <person name="Oliw E.H."/>
        </authorList>
    </citation>
    <scope>NUCLEOTIDE SEQUENCE [LARGE SCALE GENOMIC DNA]</scope>
    <source>
        <strain evidence="8 9">CMW7756A</strain>
    </source>
</reference>
<dbReference type="InterPro" id="IPR029753">
    <property type="entry name" value="D-isomer_DH_CS"/>
</dbReference>
<protein>
    <submittedName>
        <fullName evidence="8">Putative glyoxylate reductase</fullName>
    </submittedName>
</protein>
<dbReference type="InterPro" id="IPR006140">
    <property type="entry name" value="D-isomer_DH_NAD-bd"/>
</dbReference>
<dbReference type="PATRIC" id="fig|54005.3.peg.528"/>
<dbReference type="Gene3D" id="3.40.50.720">
    <property type="entry name" value="NAD(P)-binding Rossmann-like Domain"/>
    <property type="match status" value="2"/>
</dbReference>
<dbReference type="InterPro" id="IPR036291">
    <property type="entry name" value="NAD(P)-bd_dom_sf"/>
</dbReference>
<organism evidence="8">
    <name type="scientific">Peptoniphilus harei</name>
    <dbReference type="NCBI Taxonomy" id="54005"/>
    <lineage>
        <taxon>Bacteria</taxon>
        <taxon>Bacillati</taxon>
        <taxon>Bacillota</taxon>
        <taxon>Tissierellia</taxon>
        <taxon>Tissierellales</taxon>
        <taxon>Peptoniphilaceae</taxon>
        <taxon>Peptoniphilus</taxon>
    </lineage>
</organism>
<evidence type="ECO:0000256" key="1">
    <source>
        <dbReference type="ARBA" id="ARBA00005854"/>
    </source>
</evidence>
<dbReference type="RefSeq" id="WP_060799790.1">
    <property type="nucleotide sequence ID" value="NZ_KQ957096.1"/>
</dbReference>
<dbReference type="Pfam" id="PF00389">
    <property type="entry name" value="2-Hacid_dh"/>
    <property type="match status" value="1"/>
</dbReference>
<dbReference type="InterPro" id="IPR050857">
    <property type="entry name" value="D-2-hydroxyacid_DH"/>
</dbReference>
<gene>
    <name evidence="8" type="ORF">HMPREF3229_00534</name>
</gene>
<keyword evidence="3 5" id="KW-0560">Oxidoreductase</keyword>
<dbReference type="CDD" id="cd12178">
    <property type="entry name" value="2-Hacid_dh_13"/>
    <property type="match status" value="1"/>
</dbReference>
<evidence type="ECO:0000259" key="7">
    <source>
        <dbReference type="Pfam" id="PF02826"/>
    </source>
</evidence>
<evidence type="ECO:0000259" key="6">
    <source>
        <dbReference type="Pfam" id="PF00389"/>
    </source>
</evidence>
<dbReference type="PANTHER" id="PTHR42789">
    <property type="entry name" value="D-ISOMER SPECIFIC 2-HYDROXYACID DEHYDROGENASE FAMILY PROTEIN (AFU_ORTHOLOGUE AFUA_6G10090)"/>
    <property type="match status" value="1"/>
</dbReference>
<dbReference type="PROSITE" id="PS00671">
    <property type="entry name" value="D_2_HYDROXYACID_DH_3"/>
    <property type="match status" value="1"/>
</dbReference>
<dbReference type="InterPro" id="IPR006139">
    <property type="entry name" value="D-isomer_2_OHA_DH_cat_dom"/>
</dbReference>
<accession>A0A133PQM4</accession>
<proteinExistence type="inferred from homology"/>
<dbReference type="FunFam" id="3.40.50.720:FF:000203">
    <property type="entry name" value="D-3-phosphoglycerate dehydrogenase (SerA)"/>
    <property type="match status" value="1"/>
</dbReference>
<keyword evidence="4" id="KW-0520">NAD</keyword>
<comment type="similarity">
    <text evidence="1 5">Belongs to the D-isomer specific 2-hydroxyacid dehydrogenase family.</text>
</comment>
<name>A0A133PQM4_9FIRM</name>
<evidence type="ECO:0000256" key="5">
    <source>
        <dbReference type="RuleBase" id="RU003719"/>
    </source>
</evidence>
<dbReference type="Pfam" id="PF02826">
    <property type="entry name" value="2-Hacid_dh_C"/>
    <property type="match status" value="1"/>
</dbReference>
<feature type="domain" description="D-isomer specific 2-hydroxyacid dehydrogenase NAD-binding" evidence="7">
    <location>
        <begin position="108"/>
        <end position="285"/>
    </location>
</feature>
<evidence type="ECO:0000256" key="3">
    <source>
        <dbReference type="ARBA" id="ARBA00023002"/>
    </source>
</evidence>
<sequence>MKLLITSNIPEKIYDDLDKHFEIRYHDSNVPLKKEEIMEMIKGQDALLCPLSDKIDKDVIDAGDNLKIIANYGAGFDNIDIDYAREKGIVVTNAPAPASAVSTAELTFGLMLAAARKIVSGDKVTRAGEFYGWRPTFYLGSQLKGKTLGIIGLGNIGKNLAKRARAFEMKVVYYSRTRKEDFEKEFDIEYLDKDEVIRSADFLSLHTAFVPDLRHMISKKELEMMKKSAILINASRGPIVDEDALADALIENVIAGAALDVYEFEPRVNNKLMDLDNVILAPHLGNATFEARLEMGENAKDNLIDFKNGKNPKNKVN</sequence>
<dbReference type="Proteomes" id="UP000070174">
    <property type="component" value="Unassembled WGS sequence"/>
</dbReference>
<dbReference type="SUPFAM" id="SSF52283">
    <property type="entry name" value="Formate/glycerate dehydrogenase catalytic domain-like"/>
    <property type="match status" value="1"/>
</dbReference>
<evidence type="ECO:0000313" key="9">
    <source>
        <dbReference type="Proteomes" id="UP000070174"/>
    </source>
</evidence>
<dbReference type="AlphaFoldDB" id="A0A133PQM4"/>
<dbReference type="PROSITE" id="PS00065">
    <property type="entry name" value="D_2_HYDROXYACID_DH_1"/>
    <property type="match status" value="1"/>
</dbReference>
<dbReference type="GO" id="GO:0016616">
    <property type="term" value="F:oxidoreductase activity, acting on the CH-OH group of donors, NAD or NADP as acceptor"/>
    <property type="evidence" value="ECO:0007669"/>
    <property type="project" value="InterPro"/>
</dbReference>
<dbReference type="GO" id="GO:0008652">
    <property type="term" value="P:amino acid biosynthetic process"/>
    <property type="evidence" value="ECO:0007669"/>
    <property type="project" value="UniProtKB-KW"/>
</dbReference>
<evidence type="ECO:0000256" key="4">
    <source>
        <dbReference type="ARBA" id="ARBA00023027"/>
    </source>
</evidence>
<evidence type="ECO:0000313" key="8">
    <source>
        <dbReference type="EMBL" id="KXA30936.1"/>
    </source>
</evidence>
<dbReference type="SUPFAM" id="SSF51735">
    <property type="entry name" value="NAD(P)-binding Rossmann-fold domains"/>
    <property type="match status" value="1"/>
</dbReference>
<comment type="caution">
    <text evidence="8">The sequence shown here is derived from an EMBL/GenBank/DDBJ whole genome shotgun (WGS) entry which is preliminary data.</text>
</comment>